<dbReference type="InterPro" id="IPR010996">
    <property type="entry name" value="HHH_MUS81"/>
</dbReference>
<dbReference type="GO" id="GO:0003887">
    <property type="term" value="F:DNA-directed DNA polymerase activity"/>
    <property type="evidence" value="ECO:0007669"/>
    <property type="project" value="UniProtKB-UniRule"/>
</dbReference>
<keyword evidence="8 11" id="KW-0234">DNA repair</keyword>
<comment type="caution">
    <text evidence="14">The sequence shown here is derived from an EMBL/GenBank/DDBJ whole genome shotgun (WGS) entry which is preliminary data.</text>
</comment>
<dbReference type="SUPFAM" id="SSF47802">
    <property type="entry name" value="DNA polymerase beta, N-terminal domain-like"/>
    <property type="match status" value="1"/>
</dbReference>
<dbReference type="Gene3D" id="1.10.150.20">
    <property type="entry name" value="5' to 3' exonuclease, C-terminal subdomain"/>
    <property type="match status" value="1"/>
</dbReference>
<dbReference type="InterPro" id="IPR029398">
    <property type="entry name" value="PolB_thumb"/>
</dbReference>
<evidence type="ECO:0000256" key="4">
    <source>
        <dbReference type="ARBA" id="ARBA00022695"/>
    </source>
</evidence>
<dbReference type="PANTHER" id="PTHR11276:SF29">
    <property type="entry name" value="DNA POLYMERASE TYPE-X FAMILY PROTEIN POL4"/>
    <property type="match status" value="1"/>
</dbReference>
<dbReference type="AlphaFoldDB" id="A0AAE8MSL9"/>
<dbReference type="InterPro" id="IPR018944">
    <property type="entry name" value="DNA_pol_lambd_fingers_domain"/>
</dbReference>
<dbReference type="Pfam" id="PF14792">
    <property type="entry name" value="DNA_pol_B_palm"/>
    <property type="match status" value="1"/>
</dbReference>
<dbReference type="PRINTS" id="PR00870">
    <property type="entry name" value="DNAPOLXBETA"/>
</dbReference>
<reference evidence="14" key="1">
    <citation type="submission" date="2018-03" db="EMBL/GenBank/DDBJ databases">
        <authorList>
            <person name="Guldener U."/>
        </authorList>
    </citation>
    <scope>NUCLEOTIDE SEQUENCE</scope>
</reference>
<dbReference type="Proteomes" id="UP001187682">
    <property type="component" value="Unassembled WGS sequence"/>
</dbReference>
<comment type="subcellular location">
    <subcellularLocation>
        <location evidence="1 11">Nucleus</location>
    </subcellularLocation>
</comment>
<feature type="compositionally biased region" description="Low complexity" evidence="12">
    <location>
        <begin position="145"/>
        <end position="157"/>
    </location>
</feature>
<evidence type="ECO:0000256" key="2">
    <source>
        <dbReference type="ARBA" id="ARBA00008323"/>
    </source>
</evidence>
<dbReference type="Pfam" id="PF10391">
    <property type="entry name" value="DNA_pol_lambd_f"/>
    <property type="match status" value="1"/>
</dbReference>
<dbReference type="GO" id="GO:0006303">
    <property type="term" value="P:double-strand break repair via nonhomologous end joining"/>
    <property type="evidence" value="ECO:0007669"/>
    <property type="project" value="TreeGrafter"/>
</dbReference>
<evidence type="ECO:0000259" key="13">
    <source>
        <dbReference type="PROSITE" id="PS50172"/>
    </source>
</evidence>
<organism evidence="14 15">
    <name type="scientific">Cephalotrichum gorgonifer</name>
    <dbReference type="NCBI Taxonomy" id="2041049"/>
    <lineage>
        <taxon>Eukaryota</taxon>
        <taxon>Fungi</taxon>
        <taxon>Dikarya</taxon>
        <taxon>Ascomycota</taxon>
        <taxon>Pezizomycotina</taxon>
        <taxon>Sordariomycetes</taxon>
        <taxon>Hypocreomycetidae</taxon>
        <taxon>Microascales</taxon>
        <taxon>Microascaceae</taxon>
        <taxon>Cephalotrichum</taxon>
    </lineage>
</organism>
<dbReference type="CDD" id="cd00141">
    <property type="entry name" value="NT_POLXc"/>
    <property type="match status" value="1"/>
</dbReference>
<dbReference type="InterPro" id="IPR002008">
    <property type="entry name" value="DNA_pol_X_beta-like"/>
</dbReference>
<dbReference type="Pfam" id="PF14791">
    <property type="entry name" value="DNA_pol_B_thumb"/>
    <property type="match status" value="1"/>
</dbReference>
<dbReference type="GO" id="GO:0003677">
    <property type="term" value="F:DNA binding"/>
    <property type="evidence" value="ECO:0007669"/>
    <property type="project" value="UniProtKB-UniRule"/>
</dbReference>
<dbReference type="InterPro" id="IPR037160">
    <property type="entry name" value="DNA_Pol_thumb_sf"/>
</dbReference>
<dbReference type="PROSITE" id="PS50172">
    <property type="entry name" value="BRCT"/>
    <property type="match status" value="1"/>
</dbReference>
<keyword evidence="4 11" id="KW-0548">Nucleotidyltransferase</keyword>
<sequence>MTSHLQFPPIYLLPVHLEADKLHSLEEQIPTLTYDPSEADVIVGNVHKPERALFELRRRDISFRAPESDERIDRTSGVKRRKISETRSREQSRVLKVAKLKWFTDSVEQGHVLPLDDYLVIEVEQRAEGNHPPRTAQGQIISIPAAPTTPERPTTGRYRYRRGAGTSPKLPPLLRRTTSEEASIPPVPEFLSTPYSCQRPTPVDPPNSSFVDELKKIRKARILAGDAVGVRAYSSSIASVAAYPHLLRSQHEVAGLPGCGRKIAELYKEWKETGKTEEAGQIDRDPRLATISLFYDIWGVGDVTAREFYNKGWRDLDDVVEYGWSHLTRVQQIGVKYYDDLKVRIPRKEVEYIADTILDHARKIDPGFEMAIVGSYRRGRPSSGDVDVIISHRDEALTHFLVGKLVVMLEEGGFVTHTLTLSTKNSEREQETLPWKGGQSASGGGFDTLDKALLMWRTPEGLGPNSEVTSPGGEQARLHRRVDIIVSPWKTVGCAIIGWTGGTTFERDLRRYCKAEKGFKFDSSGIRNRVDGSWVDLEEGALGKSPDMNVSERRVFAGLGLEWRPPEERCTG</sequence>
<keyword evidence="7 11" id="KW-0239">DNA-directed DNA polymerase</keyword>
<accession>A0AAE8MSL9</accession>
<evidence type="ECO:0000313" key="14">
    <source>
        <dbReference type="EMBL" id="SPN98850.1"/>
    </source>
</evidence>
<dbReference type="InterPro" id="IPR027421">
    <property type="entry name" value="DNA_pol_lamdba_lyase_dom_sf"/>
</dbReference>
<comment type="similarity">
    <text evidence="2 11">Belongs to the DNA polymerase type-X family.</text>
</comment>
<keyword evidence="5" id="KW-0479">Metal-binding</keyword>
<dbReference type="PANTHER" id="PTHR11276">
    <property type="entry name" value="DNA POLYMERASE TYPE-X FAMILY MEMBER"/>
    <property type="match status" value="1"/>
</dbReference>
<keyword evidence="6 11" id="KW-0227">DNA damage</keyword>
<keyword evidence="9 11" id="KW-0539">Nucleus</keyword>
<keyword evidence="3 11" id="KW-0808">Transferase</keyword>
<dbReference type="Gene3D" id="3.30.460.10">
    <property type="entry name" value="Beta Polymerase, domain 2"/>
    <property type="match status" value="1"/>
</dbReference>
<dbReference type="GO" id="GO:0046872">
    <property type="term" value="F:metal ion binding"/>
    <property type="evidence" value="ECO:0007669"/>
    <property type="project" value="UniProtKB-UniRule"/>
</dbReference>
<dbReference type="Gene3D" id="1.10.150.110">
    <property type="entry name" value="DNA polymerase beta, N-terminal domain-like"/>
    <property type="match status" value="1"/>
</dbReference>
<dbReference type="InterPro" id="IPR028207">
    <property type="entry name" value="DNA_pol_B_palm_palm"/>
</dbReference>
<dbReference type="FunFam" id="3.30.210.10:FF:000005">
    <property type="entry name" value="DNA polymerase IV"/>
    <property type="match status" value="1"/>
</dbReference>
<dbReference type="SUPFAM" id="SSF81301">
    <property type="entry name" value="Nucleotidyltransferase"/>
    <property type="match status" value="1"/>
</dbReference>
<evidence type="ECO:0000256" key="8">
    <source>
        <dbReference type="ARBA" id="ARBA00023204"/>
    </source>
</evidence>
<evidence type="ECO:0000256" key="9">
    <source>
        <dbReference type="ARBA" id="ARBA00023242"/>
    </source>
</evidence>
<evidence type="ECO:0000256" key="12">
    <source>
        <dbReference type="SAM" id="MobiDB-lite"/>
    </source>
</evidence>
<dbReference type="EMBL" id="ONZQ02000002">
    <property type="protein sequence ID" value="SPN98850.1"/>
    <property type="molecule type" value="Genomic_DNA"/>
</dbReference>
<dbReference type="InterPro" id="IPR043519">
    <property type="entry name" value="NT_sf"/>
</dbReference>
<comment type="function">
    <text evidence="11">DNA polymerase that functions in several pathways of DNA repair. Involved in base excision repair (BER) responsible for repair of lesions that give rise to abasic (AP) sites in DNA. Also contributes to DNA double-strand break repair by non-homologous end joining and homologous recombination. Has both template-dependent and template-independent (terminal transferase) DNA polymerase activities. Has also a 5'-deoxyribose-5-phosphate lyase (dRP lyase) activity.</text>
</comment>
<dbReference type="InterPro" id="IPR001357">
    <property type="entry name" value="BRCT_dom"/>
</dbReference>
<dbReference type="GO" id="GO:0005634">
    <property type="term" value="C:nucleus"/>
    <property type="evidence" value="ECO:0007669"/>
    <property type="project" value="UniProtKB-SubCell"/>
</dbReference>
<dbReference type="FunFam" id="1.10.150.20:FF:000010">
    <property type="entry name" value="DNA polymerase lambda"/>
    <property type="match status" value="1"/>
</dbReference>
<proteinExistence type="inferred from homology"/>
<keyword evidence="15" id="KW-1185">Reference proteome</keyword>
<evidence type="ECO:0000256" key="11">
    <source>
        <dbReference type="RuleBase" id="RU366014"/>
    </source>
</evidence>
<dbReference type="FunFam" id="1.10.150.110:FF:000005">
    <property type="entry name" value="DNA polymerase POL4"/>
    <property type="match status" value="1"/>
</dbReference>
<gene>
    <name evidence="14" type="ORF">DNG_01891</name>
</gene>
<evidence type="ECO:0000313" key="15">
    <source>
        <dbReference type="Proteomes" id="UP001187682"/>
    </source>
</evidence>
<comment type="catalytic activity">
    <reaction evidence="10 11">
        <text>DNA(n) + a 2'-deoxyribonucleoside 5'-triphosphate = DNA(n+1) + diphosphate</text>
        <dbReference type="Rhea" id="RHEA:22508"/>
        <dbReference type="Rhea" id="RHEA-COMP:17339"/>
        <dbReference type="Rhea" id="RHEA-COMP:17340"/>
        <dbReference type="ChEBI" id="CHEBI:33019"/>
        <dbReference type="ChEBI" id="CHEBI:61560"/>
        <dbReference type="ChEBI" id="CHEBI:173112"/>
        <dbReference type="EC" id="2.7.7.7"/>
    </reaction>
</comment>
<dbReference type="InterPro" id="IPR002054">
    <property type="entry name" value="DNA-dir_DNA_pol_X"/>
</dbReference>
<evidence type="ECO:0000256" key="1">
    <source>
        <dbReference type="ARBA" id="ARBA00004123"/>
    </source>
</evidence>
<dbReference type="SMART" id="SM00483">
    <property type="entry name" value="POLXc"/>
    <property type="match status" value="1"/>
</dbReference>
<protein>
    <recommendedName>
        <fullName evidence="11">DNA polymerase</fullName>
        <ecNumber evidence="11">2.7.7.7</ecNumber>
    </recommendedName>
</protein>
<evidence type="ECO:0000256" key="3">
    <source>
        <dbReference type="ARBA" id="ARBA00022679"/>
    </source>
</evidence>
<name>A0AAE8MSL9_9PEZI</name>
<dbReference type="Pfam" id="PF14716">
    <property type="entry name" value="HHH_8"/>
    <property type="match status" value="1"/>
</dbReference>
<dbReference type="EC" id="2.7.7.7" evidence="11"/>
<dbReference type="InterPro" id="IPR022312">
    <property type="entry name" value="DNA_pol_X"/>
</dbReference>
<feature type="region of interest" description="Disordered" evidence="12">
    <location>
        <begin position="145"/>
        <end position="173"/>
    </location>
</feature>
<evidence type="ECO:0000256" key="6">
    <source>
        <dbReference type="ARBA" id="ARBA00022763"/>
    </source>
</evidence>
<dbReference type="SUPFAM" id="SSF81585">
    <property type="entry name" value="PsbU/PolX domain-like"/>
    <property type="match status" value="1"/>
</dbReference>
<feature type="domain" description="BRCT" evidence="13">
    <location>
        <begin position="95"/>
        <end position="120"/>
    </location>
</feature>
<evidence type="ECO:0000256" key="10">
    <source>
        <dbReference type="ARBA" id="ARBA00049244"/>
    </source>
</evidence>
<evidence type="ECO:0000256" key="7">
    <source>
        <dbReference type="ARBA" id="ARBA00022932"/>
    </source>
</evidence>
<dbReference type="Gene3D" id="3.30.210.10">
    <property type="entry name" value="DNA polymerase, thumb domain"/>
    <property type="match status" value="1"/>
</dbReference>
<dbReference type="PRINTS" id="PR00869">
    <property type="entry name" value="DNAPOLX"/>
</dbReference>
<evidence type="ECO:0000256" key="5">
    <source>
        <dbReference type="ARBA" id="ARBA00022723"/>
    </source>
</evidence>